<dbReference type="Proteomes" id="UP000473574">
    <property type="component" value="Unassembled WGS sequence"/>
</dbReference>
<dbReference type="PROSITE" id="PS50943">
    <property type="entry name" value="HTH_CROC1"/>
    <property type="match status" value="1"/>
</dbReference>
<dbReference type="EMBL" id="QZCE01000002">
    <property type="protein sequence ID" value="NEZ63116.1"/>
    <property type="molecule type" value="Genomic_DNA"/>
</dbReference>
<accession>A0A6M0S420</accession>
<organism evidence="2 3">
    <name type="scientific">Adonisia turfae CCMR0082</name>
    <dbReference type="NCBI Taxonomy" id="2304604"/>
    <lineage>
        <taxon>Bacteria</taxon>
        <taxon>Bacillati</taxon>
        <taxon>Cyanobacteriota</taxon>
        <taxon>Adonisia</taxon>
        <taxon>Adonisia turfae</taxon>
    </lineage>
</organism>
<evidence type="ECO:0000313" key="2">
    <source>
        <dbReference type="EMBL" id="NEZ63116.1"/>
    </source>
</evidence>
<protein>
    <submittedName>
        <fullName evidence="2">XRE family transcriptional regulator</fullName>
    </submittedName>
</protein>
<dbReference type="Pfam" id="PF13443">
    <property type="entry name" value="HTH_26"/>
    <property type="match status" value="1"/>
</dbReference>
<evidence type="ECO:0000313" key="3">
    <source>
        <dbReference type="Proteomes" id="UP000473574"/>
    </source>
</evidence>
<gene>
    <name evidence="2" type="ORF">D0962_10040</name>
</gene>
<dbReference type="SMART" id="SM00530">
    <property type="entry name" value="HTH_XRE"/>
    <property type="match status" value="1"/>
</dbReference>
<evidence type="ECO:0000259" key="1">
    <source>
        <dbReference type="PROSITE" id="PS50943"/>
    </source>
</evidence>
<dbReference type="SUPFAM" id="SSF47413">
    <property type="entry name" value="lambda repressor-like DNA-binding domains"/>
    <property type="match status" value="1"/>
</dbReference>
<feature type="domain" description="HTH cro/C1-type" evidence="1">
    <location>
        <begin position="6"/>
        <end position="62"/>
    </location>
</feature>
<dbReference type="Gene3D" id="1.10.260.40">
    <property type="entry name" value="lambda repressor-like DNA-binding domains"/>
    <property type="match status" value="1"/>
</dbReference>
<name>A0A6M0S420_9CYAN</name>
<comment type="caution">
    <text evidence="2">The sequence shown here is derived from an EMBL/GenBank/DDBJ whole genome shotgun (WGS) entry which is preliminary data.</text>
</comment>
<dbReference type="CDD" id="cd00093">
    <property type="entry name" value="HTH_XRE"/>
    <property type="match status" value="1"/>
</dbReference>
<dbReference type="InterPro" id="IPR010982">
    <property type="entry name" value="Lambda_DNA-bd_dom_sf"/>
</dbReference>
<sequence length="72" mass="8169">MIHWRLAIIMAERNIRNKDLAALTGISERSISRLKVRRQVSRIDAETLSALCKALRCQPGDLMIYADDPSTD</sequence>
<reference evidence="2 3" key="1">
    <citation type="journal article" date="2020" name="Microb. Ecol.">
        <title>Ecogenomics of the Marine Benthic Filamentous Cyanobacterium Adonisia.</title>
        <authorList>
            <person name="Walter J.M."/>
            <person name="Coutinho F.H."/>
            <person name="Leomil L."/>
            <person name="Hargreaves P.I."/>
            <person name="Campeao M.E."/>
            <person name="Vieira V.V."/>
            <person name="Silva B.S."/>
            <person name="Fistarol G.O."/>
            <person name="Salomon P.S."/>
            <person name="Sawabe T."/>
            <person name="Mino S."/>
            <person name="Hosokawa M."/>
            <person name="Miyashita H."/>
            <person name="Maruyama F."/>
            <person name="van Verk M.C."/>
            <person name="Dutilh B.E."/>
            <person name="Thompson C.C."/>
            <person name="Thompson F.L."/>
        </authorList>
    </citation>
    <scope>NUCLEOTIDE SEQUENCE [LARGE SCALE GENOMIC DNA]</scope>
    <source>
        <strain evidence="2 3">CCMR0082</strain>
    </source>
</reference>
<dbReference type="InterPro" id="IPR001387">
    <property type="entry name" value="Cro/C1-type_HTH"/>
</dbReference>
<dbReference type="RefSeq" id="WP_163662246.1">
    <property type="nucleotide sequence ID" value="NZ_QZCE01000002.1"/>
</dbReference>
<dbReference type="AlphaFoldDB" id="A0A6M0S420"/>
<proteinExistence type="predicted"/>
<dbReference type="PANTHER" id="PTHR37301">
    <property type="entry name" value="DNA-BINDING PROTEIN-RELATED"/>
    <property type="match status" value="1"/>
</dbReference>
<dbReference type="GO" id="GO:0003677">
    <property type="term" value="F:DNA binding"/>
    <property type="evidence" value="ECO:0007669"/>
    <property type="project" value="InterPro"/>
</dbReference>
<dbReference type="PANTHER" id="PTHR37301:SF1">
    <property type="entry name" value="DNA-BINDING PROTEIN"/>
    <property type="match status" value="1"/>
</dbReference>